<evidence type="ECO:0000256" key="2">
    <source>
        <dbReference type="ARBA" id="ARBA00022679"/>
    </source>
</evidence>
<dbReference type="PROSITE" id="PS00375">
    <property type="entry name" value="UDPGT"/>
    <property type="match status" value="2"/>
</dbReference>
<feature type="region of interest" description="Disordered" evidence="3">
    <location>
        <begin position="530"/>
        <end position="578"/>
    </location>
</feature>
<dbReference type="PANTHER" id="PTHR48047:SF25">
    <property type="entry name" value="OS02G0207100 PROTEIN"/>
    <property type="match status" value="1"/>
</dbReference>
<dbReference type="EnsemblPlants" id="ONIVA02G09620.1">
    <property type="protein sequence ID" value="ONIVA02G09620.1"/>
    <property type="gene ID" value="ONIVA02G09620"/>
</dbReference>
<evidence type="ECO:0000313" key="4">
    <source>
        <dbReference type="EnsemblPlants" id="ONIVA02G09620.1"/>
    </source>
</evidence>
<comment type="similarity">
    <text evidence="1">Belongs to the UDP-glycosyltransferase family.</text>
</comment>
<dbReference type="PANTHER" id="PTHR48047">
    <property type="entry name" value="GLYCOSYLTRANSFERASE"/>
    <property type="match status" value="1"/>
</dbReference>
<dbReference type="CDD" id="cd03784">
    <property type="entry name" value="GT1_Gtf-like"/>
    <property type="match status" value="2"/>
</dbReference>
<dbReference type="InterPro" id="IPR002213">
    <property type="entry name" value="UDP_glucos_trans"/>
</dbReference>
<evidence type="ECO:0008006" key="6">
    <source>
        <dbReference type="Google" id="ProtNLM"/>
    </source>
</evidence>
<name>A0A0E0G3J2_ORYNI</name>
<dbReference type="InterPro" id="IPR035595">
    <property type="entry name" value="UDP_glycos_trans_CS"/>
</dbReference>
<reference evidence="4" key="2">
    <citation type="submission" date="2018-04" db="EMBL/GenBank/DDBJ databases">
        <title>OnivRS2 (Oryza nivara Reference Sequence Version 2).</title>
        <authorList>
            <person name="Zhang J."/>
            <person name="Kudrna D."/>
            <person name="Lee S."/>
            <person name="Talag J."/>
            <person name="Rajasekar S."/>
            <person name="Welchert J."/>
            <person name="Hsing Y.-I."/>
            <person name="Wing R.A."/>
        </authorList>
    </citation>
    <scope>NUCLEOTIDE SEQUENCE [LARGE SCALE GENOMIC DNA]</scope>
    <source>
        <strain evidence="4">SL10</strain>
    </source>
</reference>
<dbReference type="eggNOG" id="KOG1192">
    <property type="taxonomic scope" value="Eukaryota"/>
</dbReference>
<dbReference type="GO" id="GO:0035251">
    <property type="term" value="F:UDP-glucosyltransferase activity"/>
    <property type="evidence" value="ECO:0007669"/>
    <property type="project" value="TreeGrafter"/>
</dbReference>
<feature type="compositionally biased region" description="Low complexity" evidence="3">
    <location>
        <begin position="530"/>
        <end position="539"/>
    </location>
</feature>
<dbReference type="Proteomes" id="UP000006591">
    <property type="component" value="Chromosome 2"/>
</dbReference>
<dbReference type="FunFam" id="3.40.50.2000:FF:000104">
    <property type="entry name" value="Glycosyltransferase"/>
    <property type="match status" value="2"/>
</dbReference>
<dbReference type="Pfam" id="PF00201">
    <property type="entry name" value="UDPGT"/>
    <property type="match status" value="2"/>
</dbReference>
<dbReference type="OMA" id="YWTTESA"/>
<keyword evidence="2" id="KW-0808">Transferase</keyword>
<sequence length="1068" mass="115080">MTAPMTAESTTQPPSPQPHFVLAPLAAHGHVIPMVDLAALLAAHGARASLVTTPLNATRLRGVADKAAREKLPLEIVELPFSPAVAGLPSDCQNADKLSEDAQLTPFLIAMRALDAPFEAYVRALERRPSCIISDWCNTWAAGVAWRLGIPRLFFHGPSCFYSLCDLNAVVHGLHEQIVADDEQETTYVVPRMPVRVTVTKGTAPGFFNFPGYEALRDEAIEAMLAADGVVVNTFLDLEAQFVACYEAALGKPVWTLGPLCLHNRDDEAMASCGTGSTDLRAITAWLDEQVTGSVVYVSFGSVLRKLPKHLFEVGNGLEDSGKPFLWVVKESEASSRPEVQEWLDEFMARTATRGLVVRGWAPQVTILSHRAVGGFLTHCGWNSLLEAIARGVPVATWPHFADQFLNERLAVDVLGVGVPIGVTAPVSMLNEESLTVDRGDVARVVSVLMDGGGEEAEERRRKAKEYGEQARRAMAKGGSSYENVMRLIARFSNTGGAMTSAASAAGSFLPHSLGTDRVSDNIKSLFPSSSTASGAASAGRDEYRGSPPDLLSRRQATSRRSHAGAMPQSVAEKAVMAAESTAQAPAQPHFVLAPLAAHGHLIPMVDLAGLLAAHGARASLVTTPLNATWLRGVAGKAAREKLPLEIVELPFSPAVAGLPPDYQSADKLSENEQFTPFVKAMRALDAPFEAYVRALERRPSCIISDWCNTWAAGVARSLGIPRLFFHGPSCFYSLCDLNAVVHGLHEQIAAAADADDEQETYVVPGMPVRVTVTKGTVPGFYNAPGCEALRDEAIEAMLAADGVVVNTFLDLEAQFVACYEAALGKPVWTLGPLCLHNRDDEAMASTDQRAITVWLDKQATGSVVYVGFGSVLRRLPKHLFEVGHGLEDSGKPFLWVVKESELVSSRPEVQEWLDEFMARTATRGLVVRGWAPQVTILSHRAVGGFLTHCGWNSLLEAIARGVPVATWPHFADQFLNEQLAVDVLGVGVPIGVTAPVSMLNEESLTVDRGDVARVVSVLMDGGGEEAKERRRKAKEYGEQARRAMAKGGSSYENVMRLIARFTQTGVE</sequence>
<dbReference type="STRING" id="4536.A0A0E0G3J2"/>
<dbReference type="AlphaFoldDB" id="A0A0E0G3J2"/>
<proteinExistence type="inferred from homology"/>
<keyword evidence="5" id="KW-1185">Reference proteome</keyword>
<dbReference type="SUPFAM" id="SSF53756">
    <property type="entry name" value="UDP-Glycosyltransferase/glycogen phosphorylase"/>
    <property type="match status" value="2"/>
</dbReference>
<evidence type="ECO:0000256" key="1">
    <source>
        <dbReference type="ARBA" id="ARBA00009995"/>
    </source>
</evidence>
<dbReference type="Gramene" id="ONIVA02G09620.1">
    <property type="protein sequence ID" value="ONIVA02G09620.1"/>
    <property type="gene ID" value="ONIVA02G09620"/>
</dbReference>
<accession>A0A0E0G3J2</accession>
<protein>
    <recommendedName>
        <fullName evidence="6">UDP-glycosyltransferases domain-containing protein</fullName>
    </recommendedName>
</protein>
<reference evidence="4" key="1">
    <citation type="submission" date="2015-04" db="UniProtKB">
        <authorList>
            <consortium name="EnsemblPlants"/>
        </authorList>
    </citation>
    <scope>IDENTIFICATION</scope>
    <source>
        <strain evidence="4">SL10</strain>
    </source>
</reference>
<dbReference type="HOGENOM" id="CLU_001724_8_3_1"/>
<dbReference type="Gene3D" id="3.40.50.2000">
    <property type="entry name" value="Glycogen Phosphorylase B"/>
    <property type="match status" value="4"/>
</dbReference>
<dbReference type="FunFam" id="3.40.50.2000:FF:000063">
    <property type="entry name" value="Glycosyltransferase"/>
    <property type="match status" value="2"/>
</dbReference>
<evidence type="ECO:0000313" key="5">
    <source>
        <dbReference type="Proteomes" id="UP000006591"/>
    </source>
</evidence>
<evidence type="ECO:0000256" key="3">
    <source>
        <dbReference type="SAM" id="MobiDB-lite"/>
    </source>
</evidence>
<organism evidence="4">
    <name type="scientific">Oryza nivara</name>
    <name type="common">Indian wild rice</name>
    <name type="synonym">Oryza sativa f. spontanea</name>
    <dbReference type="NCBI Taxonomy" id="4536"/>
    <lineage>
        <taxon>Eukaryota</taxon>
        <taxon>Viridiplantae</taxon>
        <taxon>Streptophyta</taxon>
        <taxon>Embryophyta</taxon>
        <taxon>Tracheophyta</taxon>
        <taxon>Spermatophyta</taxon>
        <taxon>Magnoliopsida</taxon>
        <taxon>Liliopsida</taxon>
        <taxon>Poales</taxon>
        <taxon>Poaceae</taxon>
        <taxon>BOP clade</taxon>
        <taxon>Oryzoideae</taxon>
        <taxon>Oryzeae</taxon>
        <taxon>Oryzinae</taxon>
        <taxon>Oryza</taxon>
    </lineage>
</organism>